<protein>
    <submittedName>
        <fullName evidence="7">Amino acid permease</fullName>
    </submittedName>
</protein>
<feature type="transmembrane region" description="Helical" evidence="6">
    <location>
        <begin position="262"/>
        <end position="285"/>
    </location>
</feature>
<comment type="subcellular location">
    <subcellularLocation>
        <location evidence="1">Cell membrane</location>
        <topology evidence="1">Multi-pass membrane protein</topology>
    </subcellularLocation>
</comment>
<dbReference type="PANTHER" id="PTHR42770:SF13">
    <property type="entry name" value="L-METHIONINE_BRANCHED-CHAIN AMINO ACID EXPORTER YJEH"/>
    <property type="match status" value="1"/>
</dbReference>
<keyword evidence="4 6" id="KW-1133">Transmembrane helix</keyword>
<feature type="transmembrane region" description="Helical" evidence="6">
    <location>
        <begin position="362"/>
        <end position="380"/>
    </location>
</feature>
<dbReference type="InterPro" id="IPR002293">
    <property type="entry name" value="AA/rel_permease1"/>
</dbReference>
<sequence>MGGTVGTFVALSTILGSGMMILPGMSYHQLDRSAWVPWAVAAISVIPLLYCYSWLGRRYPSASGVAHYSEVALGGITGRTSGMLATFALTAGIPATAITGGRYVAEFSGIGSLEWVFPVVVLAGATGIALAGANVSGTLQVGLILGLFAMVACTAVIALKVHGIEPPSTDLPSVGSVGAVLTAVFVAFTGWETVAFTFEEHKRSDLIPRIFAASYVIVVVLYALLLLGLFAAVDSNDAGLNSAPLLILAERSLGELARPATLLLVIASITANVFASVLALSRLVFGLSRSGYLPAPLSKVRERDLNPVTSVIVVGSTLAVIVVLASSGLFRFEWLFVLSGGIYFVLYGVGAAAFARLARGNIARLVTLMCVVTVLLVTMLAGPSLWLSWVLFAVVWLGVAALGRRTSKTDDTRVYV</sequence>
<feature type="transmembrane region" description="Helical" evidence="6">
    <location>
        <begin position="6"/>
        <end position="23"/>
    </location>
</feature>
<feature type="transmembrane region" description="Helical" evidence="6">
    <location>
        <begin position="115"/>
        <end position="135"/>
    </location>
</feature>
<keyword evidence="5 6" id="KW-0472">Membrane</keyword>
<evidence type="ECO:0000256" key="1">
    <source>
        <dbReference type="ARBA" id="ARBA00004651"/>
    </source>
</evidence>
<accession>A0A223S9V5</accession>
<evidence type="ECO:0000256" key="3">
    <source>
        <dbReference type="ARBA" id="ARBA00022692"/>
    </source>
</evidence>
<dbReference type="EMBL" id="CP022753">
    <property type="protein sequence ID" value="ASU84901.1"/>
    <property type="molecule type" value="Genomic_DNA"/>
</dbReference>
<reference evidence="7 8" key="1">
    <citation type="submission" date="2017-08" db="EMBL/GenBank/DDBJ databases">
        <title>The complete genome sequence of Nocardiopsis gilva YIM 90087.</title>
        <authorList>
            <person name="Yin M."/>
            <person name="Tang S."/>
        </authorList>
    </citation>
    <scope>NUCLEOTIDE SEQUENCE [LARGE SCALE GENOMIC DNA]</scope>
    <source>
        <strain evidence="7 8">YIM 90087</strain>
    </source>
</reference>
<feature type="transmembrane region" description="Helical" evidence="6">
    <location>
        <begin position="210"/>
        <end position="233"/>
    </location>
</feature>
<name>A0A223S9V5_9ACTN</name>
<dbReference type="PANTHER" id="PTHR42770">
    <property type="entry name" value="AMINO ACID TRANSPORTER-RELATED"/>
    <property type="match status" value="1"/>
</dbReference>
<evidence type="ECO:0000256" key="6">
    <source>
        <dbReference type="SAM" id="Phobius"/>
    </source>
</evidence>
<organism evidence="7 8">
    <name type="scientific">Nocardiopsis gilva YIM 90087</name>
    <dbReference type="NCBI Taxonomy" id="1235441"/>
    <lineage>
        <taxon>Bacteria</taxon>
        <taxon>Bacillati</taxon>
        <taxon>Actinomycetota</taxon>
        <taxon>Actinomycetes</taxon>
        <taxon>Streptosporangiales</taxon>
        <taxon>Nocardiopsidaceae</taxon>
        <taxon>Nocardiopsis</taxon>
    </lineage>
</organism>
<dbReference type="AlphaFoldDB" id="A0A223S9V5"/>
<proteinExistence type="predicted"/>
<feature type="transmembrane region" description="Helical" evidence="6">
    <location>
        <begin position="35"/>
        <end position="55"/>
    </location>
</feature>
<evidence type="ECO:0000313" key="7">
    <source>
        <dbReference type="EMBL" id="ASU84901.1"/>
    </source>
</evidence>
<dbReference type="KEGG" id="ngv:CDO52_20765"/>
<evidence type="ECO:0000256" key="2">
    <source>
        <dbReference type="ARBA" id="ARBA00022475"/>
    </source>
</evidence>
<feature type="transmembrane region" description="Helical" evidence="6">
    <location>
        <begin position="386"/>
        <end position="403"/>
    </location>
</feature>
<keyword evidence="8" id="KW-1185">Reference proteome</keyword>
<dbReference type="InterPro" id="IPR050367">
    <property type="entry name" value="APC_superfamily"/>
</dbReference>
<dbReference type="Gene3D" id="1.20.1740.10">
    <property type="entry name" value="Amino acid/polyamine transporter I"/>
    <property type="match status" value="1"/>
</dbReference>
<feature type="transmembrane region" description="Helical" evidence="6">
    <location>
        <begin position="334"/>
        <end position="355"/>
    </location>
</feature>
<evidence type="ECO:0000256" key="5">
    <source>
        <dbReference type="ARBA" id="ARBA00023136"/>
    </source>
</evidence>
<keyword evidence="3 6" id="KW-0812">Transmembrane</keyword>
<evidence type="ECO:0000313" key="8">
    <source>
        <dbReference type="Proteomes" id="UP000215005"/>
    </source>
</evidence>
<keyword evidence="2" id="KW-1003">Cell membrane</keyword>
<dbReference type="Proteomes" id="UP000215005">
    <property type="component" value="Chromosome"/>
</dbReference>
<dbReference type="Pfam" id="PF13520">
    <property type="entry name" value="AA_permease_2"/>
    <property type="match status" value="1"/>
</dbReference>
<feature type="transmembrane region" description="Helical" evidence="6">
    <location>
        <begin position="142"/>
        <end position="162"/>
    </location>
</feature>
<evidence type="ECO:0000256" key="4">
    <source>
        <dbReference type="ARBA" id="ARBA00022989"/>
    </source>
</evidence>
<feature type="transmembrane region" description="Helical" evidence="6">
    <location>
        <begin position="305"/>
        <end position="328"/>
    </location>
</feature>
<gene>
    <name evidence="7" type="ORF">CDO52_20765</name>
</gene>
<dbReference type="PIRSF" id="PIRSF006060">
    <property type="entry name" value="AA_transporter"/>
    <property type="match status" value="1"/>
</dbReference>
<dbReference type="GO" id="GO:0005886">
    <property type="term" value="C:plasma membrane"/>
    <property type="evidence" value="ECO:0007669"/>
    <property type="project" value="UniProtKB-SubCell"/>
</dbReference>
<feature type="transmembrane region" description="Helical" evidence="6">
    <location>
        <begin position="174"/>
        <end position="198"/>
    </location>
</feature>
<dbReference type="GO" id="GO:0022857">
    <property type="term" value="F:transmembrane transporter activity"/>
    <property type="evidence" value="ECO:0007669"/>
    <property type="project" value="InterPro"/>
</dbReference>